<name>A0A844ZAL4_9SPHN</name>
<dbReference type="GO" id="GO:0032259">
    <property type="term" value="P:methylation"/>
    <property type="evidence" value="ECO:0007669"/>
    <property type="project" value="UniProtKB-KW"/>
</dbReference>
<dbReference type="InterPro" id="IPR015840">
    <property type="entry name" value="DNA_MeTrfase_ParB"/>
</dbReference>
<dbReference type="Pfam" id="PF01555">
    <property type="entry name" value="N6_N4_Mtase"/>
    <property type="match status" value="1"/>
</dbReference>
<proteinExistence type="inferred from homology"/>
<gene>
    <name evidence="9" type="ORF">GRI35_13280</name>
</gene>
<sequence>MSSQQLVEQEITALKPYSRNARTHSKKQVKQIAASIERFGFTNPVLVSDSGGIIAGHGRVEAAKLIGMKTVPTLALSYLSEAERRAYVLADNKLALNAGWDREILAIEFQGLIDLDFDLEITGFSLAEIDFTLDEASEASPDGTDAAEDEIPEPSSEPVTRMGDLWQLGRHRLLCGDTRNAATLDLLMGDDKADLVFTDPPYNVAIDGNVCGLGSVKHREFAFASGEMSSAQFVTFLNDTLGNIARVMREGAIAYVCMDWRHMSEMVEAGEACFTELKNLVVWNKTNGGMGAFYRSKHELVFVFKQGTAPHTNSFGLGETGRYRTNVWDYAGISSIGANRSEDLAMHPTVKPVALIADAIRDCSRRGEIVLDGFGGSGSTLIAAEKTGRRARLIEFDPLYCDTIIRRWQGYTGKHALLTGSDDKFTDVADQRLPIELGEAAA</sequence>
<evidence type="ECO:0000256" key="4">
    <source>
        <dbReference type="ARBA" id="ARBA00022679"/>
    </source>
</evidence>
<dbReference type="EC" id="2.1.1.72" evidence="2"/>
<dbReference type="InterPro" id="IPR029063">
    <property type="entry name" value="SAM-dependent_MTases_sf"/>
</dbReference>
<keyword evidence="4" id="KW-0808">Transferase</keyword>
<dbReference type="PIRSF" id="PIRSF036758">
    <property type="entry name" value="Aden_M_ParB"/>
    <property type="match status" value="1"/>
</dbReference>
<evidence type="ECO:0000256" key="2">
    <source>
        <dbReference type="ARBA" id="ARBA00011900"/>
    </source>
</evidence>
<keyword evidence="10" id="KW-1185">Reference proteome</keyword>
<dbReference type="AlphaFoldDB" id="A0A844ZAL4"/>
<feature type="region of interest" description="Disordered" evidence="7">
    <location>
        <begin position="137"/>
        <end position="160"/>
    </location>
</feature>
<dbReference type="InterPro" id="IPR003115">
    <property type="entry name" value="ParB_N"/>
</dbReference>
<dbReference type="InterPro" id="IPR002295">
    <property type="entry name" value="N4/N6-MTase_EcoPI_Mod-like"/>
</dbReference>
<dbReference type="Gene3D" id="3.90.1530.10">
    <property type="entry name" value="Conserved hypothetical protein from pyrococcus furiosus pfu- 392566-001, ParB domain"/>
    <property type="match status" value="1"/>
</dbReference>
<dbReference type="CDD" id="cd16403">
    <property type="entry name" value="ParB_N_like_MT"/>
    <property type="match status" value="1"/>
</dbReference>
<protein>
    <recommendedName>
        <fullName evidence="2">site-specific DNA-methyltransferase (adenine-specific)</fullName>
        <ecNumber evidence="2">2.1.1.72</ecNumber>
    </recommendedName>
</protein>
<evidence type="ECO:0000256" key="7">
    <source>
        <dbReference type="SAM" id="MobiDB-lite"/>
    </source>
</evidence>
<dbReference type="PRINTS" id="PR00506">
    <property type="entry name" value="D21N6MTFRASE"/>
</dbReference>
<evidence type="ECO:0000256" key="6">
    <source>
        <dbReference type="ARBA" id="ARBA00047942"/>
    </source>
</evidence>
<evidence type="ECO:0000313" key="10">
    <source>
        <dbReference type="Proteomes" id="UP000460290"/>
    </source>
</evidence>
<dbReference type="Gene3D" id="3.40.50.150">
    <property type="entry name" value="Vaccinia Virus protein VP39"/>
    <property type="match status" value="1"/>
</dbReference>
<keyword evidence="3 9" id="KW-0489">Methyltransferase</keyword>
<accession>A0A844ZAL4</accession>
<evidence type="ECO:0000256" key="1">
    <source>
        <dbReference type="ARBA" id="ARBA00006594"/>
    </source>
</evidence>
<dbReference type="SMART" id="SM00470">
    <property type="entry name" value="ParB"/>
    <property type="match status" value="1"/>
</dbReference>
<dbReference type="InterPro" id="IPR002941">
    <property type="entry name" value="DNA_methylase_N4/N6"/>
</dbReference>
<dbReference type="GO" id="GO:0003677">
    <property type="term" value="F:DNA binding"/>
    <property type="evidence" value="ECO:0007669"/>
    <property type="project" value="InterPro"/>
</dbReference>
<evidence type="ECO:0000313" key="9">
    <source>
        <dbReference type="EMBL" id="MXO84342.1"/>
    </source>
</evidence>
<dbReference type="SUPFAM" id="SSF53335">
    <property type="entry name" value="S-adenosyl-L-methionine-dependent methyltransferases"/>
    <property type="match status" value="1"/>
</dbReference>
<evidence type="ECO:0000256" key="5">
    <source>
        <dbReference type="ARBA" id="ARBA00022691"/>
    </source>
</evidence>
<reference evidence="9 10" key="1">
    <citation type="submission" date="2019-12" db="EMBL/GenBank/DDBJ databases">
        <title>Genomic-based taxomic classification of the family Erythrobacteraceae.</title>
        <authorList>
            <person name="Xu L."/>
        </authorList>
    </citation>
    <scope>NUCLEOTIDE SEQUENCE [LARGE SCALE GENOMIC DNA]</scope>
    <source>
        <strain evidence="9 10">KCTC 42006</strain>
    </source>
</reference>
<evidence type="ECO:0000259" key="8">
    <source>
        <dbReference type="SMART" id="SM00470"/>
    </source>
</evidence>
<comment type="caution">
    <text evidence="9">The sequence shown here is derived from an EMBL/GenBank/DDBJ whole genome shotgun (WGS) entry which is preliminary data.</text>
</comment>
<dbReference type="GO" id="GO:0008170">
    <property type="term" value="F:N-methyltransferase activity"/>
    <property type="evidence" value="ECO:0007669"/>
    <property type="project" value="InterPro"/>
</dbReference>
<dbReference type="Proteomes" id="UP000460290">
    <property type="component" value="Unassembled WGS sequence"/>
</dbReference>
<dbReference type="GO" id="GO:0005694">
    <property type="term" value="C:chromosome"/>
    <property type="evidence" value="ECO:0007669"/>
    <property type="project" value="TreeGrafter"/>
</dbReference>
<dbReference type="InterPro" id="IPR036086">
    <property type="entry name" value="ParB/Sulfiredoxin_sf"/>
</dbReference>
<dbReference type="GO" id="GO:0009007">
    <property type="term" value="F:site-specific DNA-methyltransferase (adenine-specific) activity"/>
    <property type="evidence" value="ECO:0007669"/>
    <property type="project" value="UniProtKB-EC"/>
</dbReference>
<dbReference type="PROSITE" id="PS00092">
    <property type="entry name" value="N6_MTASE"/>
    <property type="match status" value="1"/>
</dbReference>
<dbReference type="OrthoDB" id="7806498at2"/>
<dbReference type="SUPFAM" id="SSF110849">
    <property type="entry name" value="ParB/Sulfiredoxin"/>
    <property type="match status" value="1"/>
</dbReference>
<dbReference type="InterPro" id="IPR002052">
    <property type="entry name" value="DNA_methylase_N6_adenine_CS"/>
</dbReference>
<comment type="similarity">
    <text evidence="1">Belongs to the N(4)/N(6)-methyltransferase family.</text>
</comment>
<dbReference type="InterPro" id="IPR050336">
    <property type="entry name" value="Chromosome_partition/occlusion"/>
</dbReference>
<comment type="catalytic activity">
    <reaction evidence="6">
        <text>a 2'-deoxyadenosine in DNA + S-adenosyl-L-methionine = an N(6)-methyl-2'-deoxyadenosine in DNA + S-adenosyl-L-homocysteine + H(+)</text>
        <dbReference type="Rhea" id="RHEA:15197"/>
        <dbReference type="Rhea" id="RHEA-COMP:12418"/>
        <dbReference type="Rhea" id="RHEA-COMP:12419"/>
        <dbReference type="ChEBI" id="CHEBI:15378"/>
        <dbReference type="ChEBI" id="CHEBI:57856"/>
        <dbReference type="ChEBI" id="CHEBI:59789"/>
        <dbReference type="ChEBI" id="CHEBI:90615"/>
        <dbReference type="ChEBI" id="CHEBI:90616"/>
        <dbReference type="EC" id="2.1.1.72"/>
    </reaction>
</comment>
<keyword evidence="5" id="KW-0949">S-adenosyl-L-methionine</keyword>
<dbReference type="RefSeq" id="WP_160614591.1">
    <property type="nucleotide sequence ID" value="NZ_JAUFQM010000001.1"/>
</dbReference>
<dbReference type="PANTHER" id="PTHR33375:SF1">
    <property type="entry name" value="CHROMOSOME-PARTITIONING PROTEIN PARB-RELATED"/>
    <property type="match status" value="1"/>
</dbReference>
<dbReference type="PANTHER" id="PTHR33375">
    <property type="entry name" value="CHROMOSOME-PARTITIONING PROTEIN PARB-RELATED"/>
    <property type="match status" value="1"/>
</dbReference>
<evidence type="ECO:0000256" key="3">
    <source>
        <dbReference type="ARBA" id="ARBA00022603"/>
    </source>
</evidence>
<organism evidence="9 10">
    <name type="scientific">Pontixanthobacter aestiaquae</name>
    <dbReference type="NCBI Taxonomy" id="1509367"/>
    <lineage>
        <taxon>Bacteria</taxon>
        <taxon>Pseudomonadati</taxon>
        <taxon>Pseudomonadota</taxon>
        <taxon>Alphaproteobacteria</taxon>
        <taxon>Sphingomonadales</taxon>
        <taxon>Erythrobacteraceae</taxon>
        <taxon>Pontixanthobacter</taxon>
    </lineage>
</organism>
<feature type="domain" description="ParB-like N-terminal" evidence="8">
    <location>
        <begin position="7"/>
        <end position="93"/>
    </location>
</feature>
<dbReference type="GO" id="GO:0045881">
    <property type="term" value="P:positive regulation of sporulation resulting in formation of a cellular spore"/>
    <property type="evidence" value="ECO:0007669"/>
    <property type="project" value="TreeGrafter"/>
</dbReference>
<dbReference type="GO" id="GO:0007059">
    <property type="term" value="P:chromosome segregation"/>
    <property type="evidence" value="ECO:0007669"/>
    <property type="project" value="TreeGrafter"/>
</dbReference>
<dbReference type="Pfam" id="PF02195">
    <property type="entry name" value="ParB_N"/>
    <property type="match status" value="1"/>
</dbReference>
<dbReference type="EMBL" id="WTYZ01000001">
    <property type="protein sequence ID" value="MXO84342.1"/>
    <property type="molecule type" value="Genomic_DNA"/>
</dbReference>